<evidence type="ECO:0000256" key="8">
    <source>
        <dbReference type="ARBA" id="ARBA00022912"/>
    </source>
</evidence>
<dbReference type="InterPro" id="IPR001932">
    <property type="entry name" value="PPM-type_phosphatase-like_dom"/>
</dbReference>
<dbReference type="InterPro" id="IPR015655">
    <property type="entry name" value="PP2C"/>
</dbReference>
<accession>A0AAD9XUG0</accession>
<comment type="similarity">
    <text evidence="3 12">Belongs to the PP2C family.</text>
</comment>
<keyword evidence="5" id="KW-0479">Metal-binding</keyword>
<dbReference type="GO" id="GO:0016020">
    <property type="term" value="C:membrane"/>
    <property type="evidence" value="ECO:0007669"/>
    <property type="project" value="UniProtKB-ARBA"/>
</dbReference>
<comment type="catalytic activity">
    <reaction evidence="10">
        <text>O-phospho-L-seryl-[protein] + H2O = L-seryl-[protein] + phosphate</text>
        <dbReference type="Rhea" id="RHEA:20629"/>
        <dbReference type="Rhea" id="RHEA-COMP:9863"/>
        <dbReference type="Rhea" id="RHEA-COMP:11604"/>
        <dbReference type="ChEBI" id="CHEBI:15377"/>
        <dbReference type="ChEBI" id="CHEBI:29999"/>
        <dbReference type="ChEBI" id="CHEBI:43474"/>
        <dbReference type="ChEBI" id="CHEBI:83421"/>
        <dbReference type="EC" id="3.1.3.16"/>
    </reaction>
</comment>
<dbReference type="SUPFAM" id="SSF81606">
    <property type="entry name" value="PP2C-like"/>
    <property type="match status" value="1"/>
</dbReference>
<gene>
    <name evidence="15" type="ORF">Ddye_004189</name>
</gene>
<dbReference type="InterPro" id="IPR000222">
    <property type="entry name" value="PP2C_BS"/>
</dbReference>
<evidence type="ECO:0000256" key="12">
    <source>
        <dbReference type="RuleBase" id="RU003465"/>
    </source>
</evidence>
<dbReference type="SMART" id="SM00332">
    <property type="entry name" value="PP2Cc"/>
    <property type="match status" value="1"/>
</dbReference>
<dbReference type="PROSITE" id="PS51746">
    <property type="entry name" value="PPM_2"/>
    <property type="match status" value="1"/>
</dbReference>
<evidence type="ECO:0000256" key="13">
    <source>
        <dbReference type="SAM" id="MobiDB-lite"/>
    </source>
</evidence>
<comment type="catalytic activity">
    <reaction evidence="11">
        <text>O-phospho-L-threonyl-[protein] + H2O = L-threonyl-[protein] + phosphate</text>
        <dbReference type="Rhea" id="RHEA:47004"/>
        <dbReference type="Rhea" id="RHEA-COMP:11060"/>
        <dbReference type="Rhea" id="RHEA-COMP:11605"/>
        <dbReference type="ChEBI" id="CHEBI:15377"/>
        <dbReference type="ChEBI" id="CHEBI:30013"/>
        <dbReference type="ChEBI" id="CHEBI:43474"/>
        <dbReference type="ChEBI" id="CHEBI:61977"/>
        <dbReference type="EC" id="3.1.3.16"/>
    </reaction>
</comment>
<feature type="domain" description="PPM-type phosphatase" evidence="14">
    <location>
        <begin position="47"/>
        <end position="355"/>
    </location>
</feature>
<feature type="region of interest" description="Disordered" evidence="13">
    <location>
        <begin position="374"/>
        <end position="397"/>
    </location>
</feature>
<dbReference type="CDD" id="cd00143">
    <property type="entry name" value="PP2Cc"/>
    <property type="match status" value="1"/>
</dbReference>
<dbReference type="Pfam" id="PF00481">
    <property type="entry name" value="PP2C"/>
    <property type="match status" value="1"/>
</dbReference>
<evidence type="ECO:0000256" key="2">
    <source>
        <dbReference type="ARBA" id="ARBA00001946"/>
    </source>
</evidence>
<keyword evidence="16" id="KW-1185">Reference proteome</keyword>
<comment type="cofactor">
    <cofactor evidence="1">
        <name>Mn(2+)</name>
        <dbReference type="ChEBI" id="CHEBI:29035"/>
    </cofactor>
</comment>
<evidence type="ECO:0000256" key="7">
    <source>
        <dbReference type="ARBA" id="ARBA00022842"/>
    </source>
</evidence>
<dbReference type="PROSITE" id="PS01032">
    <property type="entry name" value="PPM_1"/>
    <property type="match status" value="1"/>
</dbReference>
<dbReference type="GO" id="GO:0004722">
    <property type="term" value="F:protein serine/threonine phosphatase activity"/>
    <property type="evidence" value="ECO:0007669"/>
    <property type="project" value="UniProtKB-EC"/>
</dbReference>
<keyword evidence="7" id="KW-0460">Magnesium</keyword>
<keyword evidence="9" id="KW-0464">Manganese</keyword>
<evidence type="ECO:0000256" key="9">
    <source>
        <dbReference type="ARBA" id="ARBA00023211"/>
    </source>
</evidence>
<feature type="compositionally biased region" description="Polar residues" evidence="13">
    <location>
        <begin position="386"/>
        <end position="397"/>
    </location>
</feature>
<dbReference type="GO" id="GO:0046872">
    <property type="term" value="F:metal ion binding"/>
    <property type="evidence" value="ECO:0007669"/>
    <property type="project" value="UniProtKB-KW"/>
</dbReference>
<dbReference type="FunFam" id="3.60.40.10:FF:000008">
    <property type="entry name" value="Phosphatase 2C family protein"/>
    <property type="match status" value="1"/>
</dbReference>
<dbReference type="EMBL" id="JANJYI010000001">
    <property type="protein sequence ID" value="KAK2665615.1"/>
    <property type="molecule type" value="Genomic_DNA"/>
</dbReference>
<dbReference type="Proteomes" id="UP001280121">
    <property type="component" value="Unassembled WGS sequence"/>
</dbReference>
<comment type="caution">
    <text evidence="15">The sequence shown here is derived from an EMBL/GenBank/DDBJ whole genome shotgun (WGS) entry which is preliminary data.</text>
</comment>
<dbReference type="AlphaFoldDB" id="A0AAD9XUG0"/>
<dbReference type="InterPro" id="IPR036457">
    <property type="entry name" value="PPM-type-like_dom_sf"/>
</dbReference>
<keyword evidence="6 12" id="KW-0378">Hydrolase</keyword>
<dbReference type="PANTHER" id="PTHR47992">
    <property type="entry name" value="PROTEIN PHOSPHATASE"/>
    <property type="match status" value="1"/>
</dbReference>
<evidence type="ECO:0000256" key="1">
    <source>
        <dbReference type="ARBA" id="ARBA00001936"/>
    </source>
</evidence>
<protein>
    <recommendedName>
        <fullName evidence="4">protein-serine/threonine phosphatase</fullName>
        <ecNumber evidence="4">3.1.3.16</ecNumber>
    </recommendedName>
</protein>
<organism evidence="15 16">
    <name type="scientific">Dipteronia dyeriana</name>
    <dbReference type="NCBI Taxonomy" id="168575"/>
    <lineage>
        <taxon>Eukaryota</taxon>
        <taxon>Viridiplantae</taxon>
        <taxon>Streptophyta</taxon>
        <taxon>Embryophyta</taxon>
        <taxon>Tracheophyta</taxon>
        <taxon>Spermatophyta</taxon>
        <taxon>Magnoliopsida</taxon>
        <taxon>eudicotyledons</taxon>
        <taxon>Gunneridae</taxon>
        <taxon>Pentapetalae</taxon>
        <taxon>rosids</taxon>
        <taxon>malvids</taxon>
        <taxon>Sapindales</taxon>
        <taxon>Sapindaceae</taxon>
        <taxon>Hippocastanoideae</taxon>
        <taxon>Acereae</taxon>
        <taxon>Dipteronia</taxon>
    </lineage>
</organism>
<name>A0AAD9XUG0_9ROSI</name>
<dbReference type="Gene3D" id="3.60.40.10">
    <property type="entry name" value="PPM-type phosphatase domain"/>
    <property type="match status" value="1"/>
</dbReference>
<evidence type="ECO:0000256" key="6">
    <source>
        <dbReference type="ARBA" id="ARBA00022801"/>
    </source>
</evidence>
<evidence type="ECO:0000313" key="16">
    <source>
        <dbReference type="Proteomes" id="UP001280121"/>
    </source>
</evidence>
<evidence type="ECO:0000259" key="14">
    <source>
        <dbReference type="PROSITE" id="PS51746"/>
    </source>
</evidence>
<reference evidence="15" key="1">
    <citation type="journal article" date="2023" name="Plant J.">
        <title>Genome sequences and population genomics provide insights into the demographic history, inbreeding, and mutation load of two 'living fossil' tree species of Dipteronia.</title>
        <authorList>
            <person name="Feng Y."/>
            <person name="Comes H.P."/>
            <person name="Chen J."/>
            <person name="Zhu S."/>
            <person name="Lu R."/>
            <person name="Zhang X."/>
            <person name="Li P."/>
            <person name="Qiu J."/>
            <person name="Olsen K.M."/>
            <person name="Qiu Y."/>
        </authorList>
    </citation>
    <scope>NUCLEOTIDE SEQUENCE</scope>
    <source>
        <strain evidence="15">KIB01</strain>
    </source>
</reference>
<evidence type="ECO:0000256" key="3">
    <source>
        <dbReference type="ARBA" id="ARBA00006702"/>
    </source>
</evidence>
<keyword evidence="8 12" id="KW-0904">Protein phosphatase</keyword>
<dbReference type="EC" id="3.1.3.16" evidence="4"/>
<evidence type="ECO:0000256" key="4">
    <source>
        <dbReference type="ARBA" id="ARBA00013081"/>
    </source>
</evidence>
<sequence length="397" mass="44326">MLSELMNFLRACFRPRSDRYVHSNSDSVGRQDGLLWYKDTGHHLNGEFSMAVVQANNLLEDQSQVESGSLSTHESGPYGTFVGVYDGHGGPETSRYITDHLFQHLKRFTAEQQSMSVDVIRKAYQATEEGFMSIVTKQWLMKPQIAAVGSCCLVGVICNGTLYIANCGDSRAVLGRAVKATGEVLAIQLSAEHNACIESIRQELKSLHPDDPHIVVLKHNVWRVKGLIQVSRSIGDVYLKKAEFNREPLYAKFRLREPLKRQILSADPSISVHQLGPHDQFLIFASDGLWEHLTNQEAVDIVQKHPRNGSAKRLVKVALQEAAKKREMRYSDLKKIDRGVRRHFHDDITVIVVFLDSNLVSRASSVRPPNVSVRGRGINLPHNSLAPCSTPTEAGST</sequence>
<proteinExistence type="inferred from homology"/>
<evidence type="ECO:0000313" key="15">
    <source>
        <dbReference type="EMBL" id="KAK2665615.1"/>
    </source>
</evidence>
<evidence type="ECO:0000256" key="11">
    <source>
        <dbReference type="ARBA" id="ARBA00048336"/>
    </source>
</evidence>
<evidence type="ECO:0000256" key="5">
    <source>
        <dbReference type="ARBA" id="ARBA00022723"/>
    </source>
</evidence>
<evidence type="ECO:0000256" key="10">
    <source>
        <dbReference type="ARBA" id="ARBA00047761"/>
    </source>
</evidence>
<comment type="cofactor">
    <cofactor evidence="2">
        <name>Mg(2+)</name>
        <dbReference type="ChEBI" id="CHEBI:18420"/>
    </cofactor>
</comment>